<dbReference type="Proteomes" id="UP001454036">
    <property type="component" value="Unassembled WGS sequence"/>
</dbReference>
<reference evidence="2 3" key="1">
    <citation type="submission" date="2024-01" db="EMBL/GenBank/DDBJ databases">
        <title>The complete chloroplast genome sequence of Lithospermum erythrorhizon: insights into the phylogenetic relationship among Boraginaceae species and the maternal lineages of purple gromwells.</title>
        <authorList>
            <person name="Okada T."/>
            <person name="Watanabe K."/>
        </authorList>
    </citation>
    <scope>NUCLEOTIDE SEQUENCE [LARGE SCALE GENOMIC DNA]</scope>
</reference>
<dbReference type="PANTHER" id="PTHR36009">
    <property type="match status" value="1"/>
</dbReference>
<keyword evidence="1" id="KW-1133">Transmembrane helix</keyword>
<feature type="transmembrane region" description="Helical" evidence="1">
    <location>
        <begin position="164"/>
        <end position="184"/>
    </location>
</feature>
<name>A0AAV3PJA2_LITER</name>
<feature type="transmembrane region" description="Helical" evidence="1">
    <location>
        <begin position="237"/>
        <end position="257"/>
    </location>
</feature>
<accession>A0AAV3PJA2</accession>
<keyword evidence="1" id="KW-0472">Membrane</keyword>
<feature type="transmembrane region" description="Helical" evidence="1">
    <location>
        <begin position="196"/>
        <end position="217"/>
    </location>
</feature>
<evidence type="ECO:0000256" key="1">
    <source>
        <dbReference type="SAM" id="Phobius"/>
    </source>
</evidence>
<dbReference type="AlphaFoldDB" id="A0AAV3PJA2"/>
<organism evidence="2 3">
    <name type="scientific">Lithospermum erythrorhizon</name>
    <name type="common">Purple gromwell</name>
    <name type="synonym">Lithospermum officinale var. erythrorhizon</name>
    <dbReference type="NCBI Taxonomy" id="34254"/>
    <lineage>
        <taxon>Eukaryota</taxon>
        <taxon>Viridiplantae</taxon>
        <taxon>Streptophyta</taxon>
        <taxon>Embryophyta</taxon>
        <taxon>Tracheophyta</taxon>
        <taxon>Spermatophyta</taxon>
        <taxon>Magnoliopsida</taxon>
        <taxon>eudicotyledons</taxon>
        <taxon>Gunneridae</taxon>
        <taxon>Pentapetalae</taxon>
        <taxon>asterids</taxon>
        <taxon>lamiids</taxon>
        <taxon>Boraginales</taxon>
        <taxon>Boraginaceae</taxon>
        <taxon>Boraginoideae</taxon>
        <taxon>Lithospermeae</taxon>
        <taxon>Lithospermum</taxon>
    </lineage>
</organism>
<feature type="transmembrane region" description="Helical" evidence="1">
    <location>
        <begin position="114"/>
        <end position="135"/>
    </location>
</feature>
<evidence type="ECO:0000313" key="3">
    <source>
        <dbReference type="Proteomes" id="UP001454036"/>
    </source>
</evidence>
<dbReference type="EMBL" id="BAABME010001842">
    <property type="protein sequence ID" value="GAA0151734.1"/>
    <property type="molecule type" value="Genomic_DNA"/>
</dbReference>
<keyword evidence="3" id="KW-1185">Reference proteome</keyword>
<keyword evidence="1" id="KW-0812">Transmembrane</keyword>
<sequence>MLASRILTLSCCDYNFSLPSMVMKFKNHSSNHSRRTRATVSSFQHQSKQPPLFSQVYVNKTVMNFKNHNGQLLHICQCSIETQNQNADEEEVEVEKEASSIASMNGGNEEERDWTTSILLFVFWGGLIYYVSILAPNQTPSTDMYLVQKLLNLKGDDGFHVNQVLVALWNIMGLWPLVYSMLLLPTARSAKNRITVWPFLVLSFFGGAYALIPYFVLWTPPPPPIEEEELKRWPLNFLESKLTTGLILVSGLGLLIYAAISGEEAWIEFFQYFRGSKLVHLTSIDFSLLSTFAPFWVYNDMTARKWYDKGFWLLPLSLVPFLGPALYLLLRPSLPSTQVSVSQTNEEGK</sequence>
<comment type="caution">
    <text evidence="2">The sequence shown here is derived from an EMBL/GenBank/DDBJ whole genome shotgun (WGS) entry which is preliminary data.</text>
</comment>
<feature type="transmembrane region" description="Helical" evidence="1">
    <location>
        <begin position="310"/>
        <end position="330"/>
    </location>
</feature>
<evidence type="ECO:0000313" key="2">
    <source>
        <dbReference type="EMBL" id="GAA0151734.1"/>
    </source>
</evidence>
<proteinExistence type="predicted"/>
<gene>
    <name evidence="2" type="ORF">LIER_10389</name>
</gene>
<protein>
    <submittedName>
        <fullName evidence="2">Uncharacterized protein</fullName>
    </submittedName>
</protein>
<dbReference type="PANTHER" id="PTHR36009:SF3">
    <property type="entry name" value="TRANSMEMBRANE PROTEIN"/>
    <property type="match status" value="1"/>
</dbReference>